<comment type="caution">
    <text evidence="3">The sequence shown here is derived from an EMBL/GenBank/DDBJ whole genome shotgun (WGS) entry which is preliminary data.</text>
</comment>
<evidence type="ECO:0000313" key="3">
    <source>
        <dbReference type="EMBL" id="MXP00434.1"/>
    </source>
</evidence>
<keyword evidence="4" id="KW-1185">Reference proteome</keyword>
<dbReference type="AlphaFoldDB" id="A0A6I4U196"/>
<sequence>MRRDTTIHPIGCTCPNCNGPTRTRTRAAARTITRALLLIAAICAIPFIVAWAFASASGNR</sequence>
<protein>
    <recommendedName>
        <fullName evidence="2">LITAF domain-containing protein</fullName>
    </recommendedName>
</protein>
<accession>A0A6I4U196</accession>
<reference evidence="3 4" key="1">
    <citation type="submission" date="2019-12" db="EMBL/GenBank/DDBJ databases">
        <title>Genomic-based taxomic classification of the family Erythrobacteraceae.</title>
        <authorList>
            <person name="Xu L."/>
        </authorList>
    </citation>
    <scope>NUCLEOTIDE SEQUENCE [LARGE SCALE GENOMIC DNA]</scope>
    <source>
        <strain evidence="3 4">S36</strain>
    </source>
</reference>
<feature type="transmembrane region" description="Helical" evidence="1">
    <location>
        <begin position="32"/>
        <end position="54"/>
    </location>
</feature>
<keyword evidence="1" id="KW-1133">Transmembrane helix</keyword>
<organism evidence="3 4">
    <name type="scientific">Croceibacterium xixiisoli</name>
    <dbReference type="NCBI Taxonomy" id="1476466"/>
    <lineage>
        <taxon>Bacteria</taxon>
        <taxon>Pseudomonadati</taxon>
        <taxon>Pseudomonadota</taxon>
        <taxon>Alphaproteobacteria</taxon>
        <taxon>Sphingomonadales</taxon>
        <taxon>Erythrobacteraceae</taxon>
        <taxon>Croceibacterium</taxon>
    </lineage>
</organism>
<dbReference type="Pfam" id="PF10601">
    <property type="entry name" value="zf-LITAF-like"/>
    <property type="match status" value="1"/>
</dbReference>
<feature type="domain" description="LITAF" evidence="2">
    <location>
        <begin position="8"/>
        <end position="51"/>
    </location>
</feature>
<dbReference type="RefSeq" id="WP_161392138.1">
    <property type="nucleotide sequence ID" value="NZ_JBHSCP010000002.1"/>
</dbReference>
<name>A0A6I4U196_9SPHN</name>
<dbReference type="Proteomes" id="UP000469430">
    <property type="component" value="Unassembled WGS sequence"/>
</dbReference>
<proteinExistence type="predicted"/>
<dbReference type="InterPro" id="IPR006629">
    <property type="entry name" value="LITAF"/>
</dbReference>
<keyword evidence="1" id="KW-0472">Membrane</keyword>
<keyword evidence="1" id="KW-0812">Transmembrane</keyword>
<dbReference type="EMBL" id="WTYJ01000003">
    <property type="protein sequence ID" value="MXP00434.1"/>
    <property type="molecule type" value="Genomic_DNA"/>
</dbReference>
<evidence type="ECO:0000256" key="1">
    <source>
        <dbReference type="SAM" id="Phobius"/>
    </source>
</evidence>
<evidence type="ECO:0000313" key="4">
    <source>
        <dbReference type="Proteomes" id="UP000469430"/>
    </source>
</evidence>
<gene>
    <name evidence="3" type="ORF">GRI97_15690</name>
</gene>
<evidence type="ECO:0000259" key="2">
    <source>
        <dbReference type="Pfam" id="PF10601"/>
    </source>
</evidence>